<dbReference type="Proteomes" id="UP000887564">
    <property type="component" value="Unplaced"/>
</dbReference>
<reference evidence="2" key="1">
    <citation type="submission" date="2022-11" db="UniProtKB">
        <authorList>
            <consortium name="WormBaseParasite"/>
        </authorList>
    </citation>
    <scope>IDENTIFICATION</scope>
</reference>
<protein>
    <submittedName>
        <fullName evidence="2">Uncharacterized protein</fullName>
    </submittedName>
</protein>
<accession>A0A914RZL8</accession>
<organism evidence="1 2">
    <name type="scientific">Parascaris equorum</name>
    <name type="common">Equine roundworm</name>
    <dbReference type="NCBI Taxonomy" id="6256"/>
    <lineage>
        <taxon>Eukaryota</taxon>
        <taxon>Metazoa</taxon>
        <taxon>Ecdysozoa</taxon>
        <taxon>Nematoda</taxon>
        <taxon>Chromadorea</taxon>
        <taxon>Rhabditida</taxon>
        <taxon>Spirurina</taxon>
        <taxon>Ascaridomorpha</taxon>
        <taxon>Ascaridoidea</taxon>
        <taxon>Ascarididae</taxon>
        <taxon>Parascaris</taxon>
    </lineage>
</organism>
<sequence length="81" mass="8837">MNIRKSAANANLADRRGLSSVYSVLISLSDPSSDPTDITSSCFPFLHSKNSGLMGWGDMAVRNSNAEVKKKLKARNFLFSN</sequence>
<proteinExistence type="predicted"/>
<keyword evidence="1" id="KW-1185">Reference proteome</keyword>
<evidence type="ECO:0000313" key="2">
    <source>
        <dbReference type="WBParaSite" id="PEQ_0001156201-mRNA-1"/>
    </source>
</evidence>
<dbReference type="AlphaFoldDB" id="A0A914RZL8"/>
<evidence type="ECO:0000313" key="1">
    <source>
        <dbReference type="Proteomes" id="UP000887564"/>
    </source>
</evidence>
<name>A0A914RZL8_PAREQ</name>
<dbReference type="WBParaSite" id="PEQ_0001156201-mRNA-1">
    <property type="protein sequence ID" value="PEQ_0001156201-mRNA-1"/>
    <property type="gene ID" value="PEQ_0001156201"/>
</dbReference>